<comment type="caution">
    <text evidence="1">The sequence shown here is derived from an EMBL/GenBank/DDBJ whole genome shotgun (WGS) entry which is preliminary data.</text>
</comment>
<accession>A0AC60QXT3</accession>
<evidence type="ECO:0000313" key="1">
    <source>
        <dbReference type="EMBL" id="KAG0444121.1"/>
    </source>
</evidence>
<keyword evidence="2" id="KW-1185">Reference proteome</keyword>
<feature type="non-terminal residue" evidence="1">
    <location>
        <position position="162"/>
    </location>
</feature>
<dbReference type="Proteomes" id="UP000805193">
    <property type="component" value="Unassembled WGS sequence"/>
</dbReference>
<name>A0AC60QXT3_IXOPE</name>
<proteinExistence type="predicted"/>
<sequence>MSEQSYIHIGVAAKGGCQVAATLDENLDESPSSPPPPALPSPEIPSSEDDFPGQCRYYPAAGAATVSAMNTVLLLFVFDPRHLKWSSASFVVLSNSSDDEDIEFVSGSESDMNFEYETDLDDDHSGDERALLEKTSCPLRANGDIWFGCCSCTYFTRDQHGI</sequence>
<dbReference type="EMBL" id="JABSTQ010002451">
    <property type="protein sequence ID" value="KAG0444121.1"/>
    <property type="molecule type" value="Genomic_DNA"/>
</dbReference>
<gene>
    <name evidence="1" type="ORF">HPB47_014148</name>
</gene>
<protein>
    <submittedName>
        <fullName evidence="1">Uncharacterized protein</fullName>
    </submittedName>
</protein>
<organism evidence="1 2">
    <name type="scientific">Ixodes persulcatus</name>
    <name type="common">Taiga tick</name>
    <dbReference type="NCBI Taxonomy" id="34615"/>
    <lineage>
        <taxon>Eukaryota</taxon>
        <taxon>Metazoa</taxon>
        <taxon>Ecdysozoa</taxon>
        <taxon>Arthropoda</taxon>
        <taxon>Chelicerata</taxon>
        <taxon>Arachnida</taxon>
        <taxon>Acari</taxon>
        <taxon>Parasitiformes</taxon>
        <taxon>Ixodida</taxon>
        <taxon>Ixodoidea</taxon>
        <taxon>Ixodidae</taxon>
        <taxon>Ixodinae</taxon>
        <taxon>Ixodes</taxon>
    </lineage>
</organism>
<reference evidence="1 2" key="1">
    <citation type="journal article" date="2020" name="Cell">
        <title>Large-Scale Comparative Analyses of Tick Genomes Elucidate Their Genetic Diversity and Vector Capacities.</title>
        <authorList>
            <consortium name="Tick Genome and Microbiome Consortium (TIGMIC)"/>
            <person name="Jia N."/>
            <person name="Wang J."/>
            <person name="Shi W."/>
            <person name="Du L."/>
            <person name="Sun Y."/>
            <person name="Zhan W."/>
            <person name="Jiang J.F."/>
            <person name="Wang Q."/>
            <person name="Zhang B."/>
            <person name="Ji P."/>
            <person name="Bell-Sakyi L."/>
            <person name="Cui X.M."/>
            <person name="Yuan T.T."/>
            <person name="Jiang B.G."/>
            <person name="Yang W.F."/>
            <person name="Lam T.T."/>
            <person name="Chang Q.C."/>
            <person name="Ding S.J."/>
            <person name="Wang X.J."/>
            <person name="Zhu J.G."/>
            <person name="Ruan X.D."/>
            <person name="Zhao L."/>
            <person name="Wei J.T."/>
            <person name="Ye R.Z."/>
            <person name="Que T.C."/>
            <person name="Du C.H."/>
            <person name="Zhou Y.H."/>
            <person name="Cheng J.X."/>
            <person name="Dai P.F."/>
            <person name="Guo W.B."/>
            <person name="Han X.H."/>
            <person name="Huang E.J."/>
            <person name="Li L.F."/>
            <person name="Wei W."/>
            <person name="Gao Y.C."/>
            <person name="Liu J.Z."/>
            <person name="Shao H.Z."/>
            <person name="Wang X."/>
            <person name="Wang C.C."/>
            <person name="Yang T.C."/>
            <person name="Huo Q.B."/>
            <person name="Li W."/>
            <person name="Chen H.Y."/>
            <person name="Chen S.E."/>
            <person name="Zhou L.G."/>
            <person name="Ni X.B."/>
            <person name="Tian J.H."/>
            <person name="Sheng Y."/>
            <person name="Liu T."/>
            <person name="Pan Y.S."/>
            <person name="Xia L.Y."/>
            <person name="Li J."/>
            <person name="Zhao F."/>
            <person name="Cao W.C."/>
        </authorList>
    </citation>
    <scope>NUCLEOTIDE SEQUENCE [LARGE SCALE GENOMIC DNA]</scope>
    <source>
        <strain evidence="1">Iper-2018</strain>
    </source>
</reference>
<evidence type="ECO:0000313" key="2">
    <source>
        <dbReference type="Proteomes" id="UP000805193"/>
    </source>
</evidence>